<keyword evidence="1" id="KW-1133">Transmembrane helix</keyword>
<proteinExistence type="predicted"/>
<feature type="transmembrane region" description="Helical" evidence="1">
    <location>
        <begin position="256"/>
        <end position="278"/>
    </location>
</feature>
<dbReference type="AlphaFoldDB" id="B2TRX2"/>
<evidence type="ECO:0000256" key="1">
    <source>
        <dbReference type="SAM" id="Phobius"/>
    </source>
</evidence>
<name>B2TRX2_CLOBB</name>
<keyword evidence="1" id="KW-0472">Membrane</keyword>
<sequence length="362" mass="42256">MQNLKLTLFEMKKQITSISFIIIIAIFIVFAITQMGEIFHYPVMNNQDITYLKEHSGEAKNYLYVKASPKELKTNTIDYLNRTISQDQMKKEDANVIKSLITKMEQENLSFDQVYKILSKENSNLISWLDACKAQFGNKVGTIDEINQNMKISLDRKGYSTVFFEKYVTYMQLICAMLILPLFILLFTKDAKYNMNEIISIQPISAIRYILCRYIGCLLPILLIVYILGLAMNFYIIHRFQTAGWQINYEIFFKDYMTFIIPTILFLSSLIMFLVLFLKKAIAVFPLYILYVIFNATQSAFLGQNQTNSLYKCVIRLDNIIPYDNFILLNRGLYLVLSVILIIISCILYKYSRNNPRRTVTL</sequence>
<gene>
    <name evidence="2" type="ordered locus">CLL_A2204</name>
</gene>
<reference evidence="2" key="2">
    <citation type="submission" date="2009-08" db="EMBL/GenBank/DDBJ databases">
        <authorList>
            <person name="Shrivastava S."/>
            <person name="Brinkac L.M."/>
            <person name="Dodson R.J."/>
            <person name="Harkins D.M."/>
            <person name="Durkin A.S."/>
            <person name="Sutton G."/>
        </authorList>
    </citation>
    <scope>NUCLEOTIDE SEQUENCE</scope>
    <source>
        <strain evidence="2">Eklund 17B</strain>
    </source>
</reference>
<organism evidence="2">
    <name type="scientific">Clostridium botulinum (strain Eklund 17B / Type B)</name>
    <dbReference type="NCBI Taxonomy" id="935198"/>
    <lineage>
        <taxon>Bacteria</taxon>
        <taxon>Bacillati</taxon>
        <taxon>Bacillota</taxon>
        <taxon>Clostridia</taxon>
        <taxon>Eubacteriales</taxon>
        <taxon>Clostridiaceae</taxon>
        <taxon>Clostridium</taxon>
    </lineage>
</organism>
<dbReference type="KEGG" id="cbk:CLL_A2204"/>
<feature type="transmembrane region" description="Helical" evidence="1">
    <location>
        <begin position="15"/>
        <end position="36"/>
    </location>
</feature>
<feature type="transmembrane region" description="Helical" evidence="1">
    <location>
        <begin position="285"/>
        <end position="302"/>
    </location>
</feature>
<accession>U4P6U0</accession>
<feature type="transmembrane region" description="Helical" evidence="1">
    <location>
        <begin position="209"/>
        <end position="236"/>
    </location>
</feature>
<protein>
    <submittedName>
        <fullName evidence="2">Membrane protein</fullName>
    </submittedName>
</protein>
<reference evidence="2" key="1">
    <citation type="submission" date="2009-06" db="EMBL/GenBank/DDBJ databases">
        <authorList>
            <consortium name="US DOE Joint Genome Institute (JGI-PGF)"/>
            <person name="Lucas S."/>
            <person name="Copeland A."/>
            <person name="Lapidus A."/>
            <person name="Glavina del Rio T."/>
            <person name="Dalin E."/>
            <person name="Tice H."/>
            <person name="Bruce D."/>
            <person name="Goodwin L."/>
            <person name="Pitluck S."/>
            <person name="Kyrpides N."/>
            <person name="Mavromatis K."/>
            <person name="Ivanova N."/>
            <person name="Saunders E."/>
            <person name="Brettin T."/>
            <person name="Detter J.C."/>
            <person name="Han C."/>
            <person name="Larimer F."/>
            <person name="Land M."/>
            <person name="Hauser L."/>
            <person name="Markowitz V."/>
            <person name="Cheng J.-F."/>
            <person name="Hugenholtz P."/>
            <person name="Woyke T."/>
            <person name="Wu D."/>
            <person name="Gronow S."/>
            <person name="Klenk H.-P."/>
            <person name="Eisen J.A."/>
        </authorList>
    </citation>
    <scope>NUCLEOTIDE SEQUENCE</scope>
    <source>
        <strain evidence="2">Eklund 17B</strain>
    </source>
</reference>
<accession>B2TRX2</accession>
<feature type="transmembrane region" description="Helical" evidence="1">
    <location>
        <begin position="167"/>
        <end position="188"/>
    </location>
</feature>
<keyword evidence="1" id="KW-0812">Transmembrane</keyword>
<dbReference type="PATRIC" id="fig|935198.13.peg.2158"/>
<feature type="transmembrane region" description="Helical" evidence="1">
    <location>
        <begin position="332"/>
        <end position="349"/>
    </location>
</feature>
<dbReference type="HOGENOM" id="CLU_764408_0_0_9"/>
<evidence type="ECO:0000313" key="2">
    <source>
        <dbReference type="EMBL" id="ACD21723.1"/>
    </source>
</evidence>
<dbReference type="EMBL" id="CP001056">
    <property type="protein sequence ID" value="ACD21723.1"/>
    <property type="molecule type" value="Genomic_DNA"/>
</dbReference>